<dbReference type="PROSITE" id="PS51257">
    <property type="entry name" value="PROKAR_LIPOPROTEIN"/>
    <property type="match status" value="1"/>
</dbReference>
<name>Q98RI5_MYCPU</name>
<dbReference type="STRING" id="272635.gene:17576603"/>
<evidence type="ECO:0000256" key="2">
    <source>
        <dbReference type="SAM" id="MobiDB-lite"/>
    </source>
</evidence>
<feature type="compositionally biased region" description="Basic and acidic residues" evidence="2">
    <location>
        <begin position="634"/>
        <end position="652"/>
    </location>
</feature>
<accession>Q98RI5</accession>
<dbReference type="InterPro" id="IPR004984">
    <property type="entry name" value="Mycoplasma_lipoprotein_cen_dom"/>
</dbReference>
<evidence type="ECO:0000313" key="6">
    <source>
        <dbReference type="Proteomes" id="UP000000528"/>
    </source>
</evidence>
<feature type="region of interest" description="Disordered" evidence="2">
    <location>
        <begin position="633"/>
        <end position="652"/>
    </location>
</feature>
<organism evidence="6">
    <name type="scientific">Mycoplasmopsis pulmonis (strain UAB CTIP)</name>
    <name type="common">Mycoplasma pulmonis</name>
    <dbReference type="NCBI Taxonomy" id="272635"/>
    <lineage>
        <taxon>Bacteria</taxon>
        <taxon>Bacillati</taxon>
        <taxon>Mycoplasmatota</taxon>
        <taxon>Mycoplasmoidales</taxon>
        <taxon>Metamycoplasmataceae</taxon>
        <taxon>Mycoplasmopsis</taxon>
    </lineage>
</organism>
<dbReference type="InterPro" id="IPR004890">
    <property type="entry name" value="Lipoprotein_10_C"/>
</dbReference>
<evidence type="ECO:0000259" key="4">
    <source>
        <dbReference type="Pfam" id="PF03305"/>
    </source>
</evidence>
<evidence type="ECO:0000256" key="1">
    <source>
        <dbReference type="ARBA" id="ARBA00009031"/>
    </source>
</evidence>
<dbReference type="eggNOG" id="COG1653">
    <property type="taxonomic scope" value="Bacteria"/>
</dbReference>
<feature type="domain" description="Mycoplasma lipoprotein C-terminal" evidence="3">
    <location>
        <begin position="560"/>
        <end position="696"/>
    </location>
</feature>
<dbReference type="InterPro" id="IPR054825">
    <property type="entry name" value="P68-like"/>
</dbReference>
<dbReference type="Pfam" id="PF03305">
    <property type="entry name" value="Lipoprotein_X"/>
    <property type="match status" value="1"/>
</dbReference>
<protein>
    <submittedName>
        <fullName evidence="5">LIPOPROTEIN</fullName>
    </submittedName>
</protein>
<evidence type="ECO:0000259" key="3">
    <source>
        <dbReference type="Pfam" id="PF03202"/>
    </source>
</evidence>
<sequence>MFYKSVVGLASVAILSTAVISCSKKKGFDQQFDNKIQVLHTFSATGKHTEALNALIEKYNQVMANDPNFIPVQASQLDGGYAKSRQEVETKLISGDSTGFYNLVINYPDLVATLKNYDMNLNFADEDPNLNVDVVVFADQFNKINTGSEHLIGKGIWAIPANKSGFVLSVNSPVFAYVYESAMAQGAKVDPQDKEYFENFVKRGQSDKVNANNDKTWEGSEIEKIWGKPVDSGSFKDYVFKKSLFESYQDLIDFSNKVALTFPESTSTKEIDGKIYTAEGVLGVDTVANVIYSIAYSLVEGDDSKFIFNNTKTKSVIDFDSAFQQGSPEYENLKKSYEILRSGLPTKAVKILDDGDYASNYQKFHKMLFGLGSTSGYSFNYAKAGANKSLTLENKSVINGNFLSLIKGLKPKKPDGKDQKAGFLSYIQNGRHTNTIFKSTAAKEDVKNFDIQLSSPEVDAFLEAKLNGSPKTNPDFYGFISSESSIKDLIDKDKSLLASNGGQITILGKDHRNITFYYIDAEKSKFATGSDSATMQENELVTRIAPYKADSSRQKNVILAQGPSLIGIHANEKEDKGTKAFVKWLLTGTIDEISIGKQGEEIKYTNQSPISIFGTHSSYLIPTKEFFKNPVSVDKGKAPENKKELPQALDEAKRTSKSELERIFRLASNRNNNKVSAVDTIQRSEAFSTTLPSQVKTDEDLQKLISSLPLSEGYSAKFTLDKSKAHLNSDAEGKIYISLSVTSTKKGQKEEKRNFYLLGMGKTRLNAAVQVLANAFRKTNDEPEQNVIYQDPIDLFSPKYRDSINNIFLTQAKAIRQNPNVANQDFEAFVENVKQKAKSTTQA</sequence>
<dbReference type="Proteomes" id="UP000000528">
    <property type="component" value="Chromosome"/>
</dbReference>
<dbReference type="PIR" id="H90514">
    <property type="entry name" value="H90514"/>
</dbReference>
<proteinExistence type="inferred from homology"/>
<dbReference type="NCBIfam" id="NF045826">
    <property type="entry name" value="lipo_P68"/>
    <property type="match status" value="1"/>
</dbReference>
<keyword evidence="5" id="KW-0449">Lipoprotein</keyword>
<dbReference type="HOGENOM" id="CLU_017227_1_0_14"/>
<dbReference type="AlphaFoldDB" id="Q98RI5"/>
<evidence type="ECO:0000313" key="5">
    <source>
        <dbReference type="EMBL" id="CAC13197.1"/>
    </source>
</evidence>
<comment type="similarity">
    <text evidence="1">Belongs to the MG185/MG260 family.</text>
</comment>
<keyword evidence="6" id="KW-1185">Reference proteome</keyword>
<dbReference type="KEGG" id="mpu:MYPU_0240"/>
<dbReference type="EMBL" id="AL445563">
    <property type="protein sequence ID" value="CAC13197.1"/>
    <property type="molecule type" value="Genomic_DNA"/>
</dbReference>
<reference evidence="5 6" key="1">
    <citation type="journal article" date="2001" name="Nucleic Acids Res.">
        <title>The complete genome sequence of the murine respiratory pathogen Mycoplasma pulmonis.</title>
        <authorList>
            <person name="Chambaud I."/>
            <person name="Heilig R."/>
            <person name="Ferris S."/>
            <person name="Barbe V."/>
            <person name="Samson D."/>
            <person name="Galisson F."/>
            <person name="Moszer I."/>
            <person name="Dybvig K."/>
            <person name="Wroblewski H."/>
            <person name="Viari A."/>
            <person name="Rocha E.P.C."/>
            <person name="Blanchard A."/>
        </authorList>
    </citation>
    <scope>NUCLEOTIDE SEQUENCE [LARGE SCALE GENOMIC DNA]</scope>
    <source>
        <strain evidence="5 6">UAB CTIP</strain>
    </source>
</reference>
<gene>
    <name evidence="5" type="ordered locus">MYPU_0240</name>
</gene>
<feature type="domain" description="Mycoplasma lipoprotein central" evidence="4">
    <location>
        <begin position="220"/>
        <end position="398"/>
    </location>
</feature>
<dbReference type="Pfam" id="PF03202">
    <property type="entry name" value="Lipoprotein_10"/>
    <property type="match status" value="1"/>
</dbReference>